<dbReference type="EMBL" id="KY593455">
    <property type="protein sequence ID" value="ARB05873.1"/>
    <property type="molecule type" value="Genomic_DNA"/>
</dbReference>
<protein>
    <submittedName>
        <fullName evidence="1">Uncharacterized protein</fullName>
    </submittedName>
</protein>
<evidence type="ECO:0000313" key="2">
    <source>
        <dbReference type="Proteomes" id="UP000222840"/>
    </source>
</evidence>
<keyword evidence="2" id="KW-1185">Reference proteome</keyword>
<reference evidence="1 2" key="1">
    <citation type="submission" date="2017-02" db="EMBL/GenBank/DDBJ databases">
        <title>Characterization and complete genome sequence of Yersinia bacteriophage, fHe-Yen9-01.</title>
        <authorList>
            <person name="Jun J.W."/>
            <person name="Wicklund A."/>
            <person name="Skurnik M."/>
        </authorList>
    </citation>
    <scope>NUCLEOTIDE SEQUENCE [LARGE SCALE GENOMIC DNA]</scope>
</reference>
<dbReference type="Proteomes" id="UP000222840">
    <property type="component" value="Segment"/>
</dbReference>
<accession>A0A1V0DXJ2</accession>
<gene>
    <name evidence="1" type="ORF">fHeYen901_100</name>
</gene>
<sequence>MSTSKDILEILTELRDAQRAKYKAHRVRVTNRAIELNSGWSATLSGRKSFDKCVDPTWGVDGRPHAPFDGYLWEDPITQEIEAYGGGQYLPYADEADYISRPISESAYGFWKLRITEEMYNSLCMMKESIDILPPYKTWVNEGINVFMCEIKTNPIFLDTIKTFSDAFFTNLYEQLKLLKGDAPSGKTHVKGTLRSTKVVESFYGPSIKMTVVLENGSTVYGSLPKSVSIDYRGEIEFAATFEVAENDKTHAFFKRPSQIKVI</sequence>
<name>A0A1V0DXJ2_9CAUD</name>
<organism evidence="1 2">
    <name type="scientific">Yersinia phage fHe-Yen9-01</name>
    <dbReference type="NCBI Taxonomy" id="1965363"/>
    <lineage>
        <taxon>Viruses</taxon>
        <taxon>Duplodnaviria</taxon>
        <taxon>Heunggongvirae</taxon>
        <taxon>Uroviricota</taxon>
        <taxon>Caudoviricetes</taxon>
        <taxon>Pantevenvirales</taxon>
        <taxon>Straboviridae</taxon>
        <taxon>Tevenvirinae</taxon>
        <taxon>Tegunavirus</taxon>
        <taxon>Tegunavirus fheyen901</taxon>
    </lineage>
</organism>
<proteinExistence type="predicted"/>
<evidence type="ECO:0000313" key="1">
    <source>
        <dbReference type="EMBL" id="ARB05873.1"/>
    </source>
</evidence>